<dbReference type="InterPro" id="IPR025380">
    <property type="entry name" value="DUF4369"/>
</dbReference>
<dbReference type="PANTHER" id="PTHR42852:SF6">
    <property type="entry name" value="THIOL:DISULFIDE INTERCHANGE PROTEIN DSBE"/>
    <property type="match status" value="1"/>
</dbReference>
<feature type="signal peptide" evidence="5">
    <location>
        <begin position="1"/>
        <end position="19"/>
    </location>
</feature>
<evidence type="ECO:0000256" key="2">
    <source>
        <dbReference type="ARBA" id="ARBA00022748"/>
    </source>
</evidence>
<comment type="caution">
    <text evidence="7">The sequence shown here is derived from an EMBL/GenBank/DDBJ whole genome shotgun (WGS) entry which is preliminary data.</text>
</comment>
<dbReference type="InterPro" id="IPR050553">
    <property type="entry name" value="Thioredoxin_ResA/DsbE_sf"/>
</dbReference>
<dbReference type="Pfam" id="PF00578">
    <property type="entry name" value="AhpC-TSA"/>
    <property type="match status" value="1"/>
</dbReference>
<keyword evidence="8" id="KW-1185">Reference proteome</keyword>
<organism evidence="7 8">
    <name type="scientific">Chitinophaga hostae</name>
    <dbReference type="NCBI Taxonomy" id="2831022"/>
    <lineage>
        <taxon>Bacteria</taxon>
        <taxon>Pseudomonadati</taxon>
        <taxon>Bacteroidota</taxon>
        <taxon>Chitinophagia</taxon>
        <taxon>Chitinophagales</taxon>
        <taxon>Chitinophagaceae</taxon>
        <taxon>Chitinophaga</taxon>
    </lineage>
</organism>
<dbReference type="InterPro" id="IPR017937">
    <property type="entry name" value="Thioredoxin_CS"/>
</dbReference>
<dbReference type="SUPFAM" id="SSF52833">
    <property type="entry name" value="Thioredoxin-like"/>
    <property type="match status" value="1"/>
</dbReference>
<keyword evidence="4" id="KW-0676">Redox-active center</keyword>
<evidence type="ECO:0000313" key="8">
    <source>
        <dbReference type="Proteomes" id="UP000676386"/>
    </source>
</evidence>
<evidence type="ECO:0000256" key="4">
    <source>
        <dbReference type="ARBA" id="ARBA00023284"/>
    </source>
</evidence>
<gene>
    <name evidence="7" type="ORF">KE626_12720</name>
</gene>
<keyword evidence="2" id="KW-0201">Cytochrome c-type biogenesis</keyword>
<evidence type="ECO:0000259" key="6">
    <source>
        <dbReference type="PROSITE" id="PS51352"/>
    </source>
</evidence>
<dbReference type="PROSITE" id="PS00194">
    <property type="entry name" value="THIOREDOXIN_1"/>
    <property type="match status" value="1"/>
</dbReference>
<protein>
    <submittedName>
        <fullName evidence="7">AhpC/TSA family protein</fullName>
    </submittedName>
</protein>
<keyword evidence="5" id="KW-0732">Signal</keyword>
<evidence type="ECO:0000256" key="1">
    <source>
        <dbReference type="ARBA" id="ARBA00004196"/>
    </source>
</evidence>
<dbReference type="RefSeq" id="WP_211973283.1">
    <property type="nucleotide sequence ID" value="NZ_CBFHAM010000003.1"/>
</dbReference>
<name>A0ABS5IYY3_9BACT</name>
<dbReference type="PROSITE" id="PS51352">
    <property type="entry name" value="THIOREDOXIN_2"/>
    <property type="match status" value="1"/>
</dbReference>
<feature type="domain" description="Thioredoxin" evidence="6">
    <location>
        <begin position="226"/>
        <end position="365"/>
    </location>
</feature>
<sequence length="365" mass="40487">MKSITCFALLLCSILAVQAQEKFIIEGKLNDLKDSAMIYLASYTKKGWVTDSMVSKNGVFTFKGSMEMPMLATLFRKDPGLFDGQAFWIDKGKIKVAGGSNLKTATIIGGKNQADWTLLRSLCQPVEDRWSALGRKMAEYNGKDQAVVDEMKVQVKAVNDELMKVKEMFIRTHPDADVSLFLLGTPEAGAFATTLRISLLNGLNQRLRNTKEGKEMAALLAKVLKTDVGQPAPDFTQDNTGGHPVSLASLKGKYVLVDFWASWCGPCRRENPNVVRAYQRFKGRNFEIIGVSLDDKKEAWLKAIKDDGLPWIHVSDLKGWKNAPAQQYGVNGIPSNFLLDPNGIIIARNLQGEALEKKLEEVLTK</sequence>
<accession>A0ABS5IYY3</accession>
<dbReference type="InterPro" id="IPR036249">
    <property type="entry name" value="Thioredoxin-like_sf"/>
</dbReference>
<dbReference type="Proteomes" id="UP000676386">
    <property type="component" value="Unassembled WGS sequence"/>
</dbReference>
<evidence type="ECO:0000313" key="7">
    <source>
        <dbReference type="EMBL" id="MBS0028173.1"/>
    </source>
</evidence>
<keyword evidence="3" id="KW-1015">Disulfide bond</keyword>
<dbReference type="Gene3D" id="3.40.30.10">
    <property type="entry name" value="Glutaredoxin"/>
    <property type="match status" value="1"/>
</dbReference>
<reference evidence="7 8" key="1">
    <citation type="submission" date="2021-04" db="EMBL/GenBank/DDBJ databases">
        <title>Chitinophaga sp. nov., isolated from the rhizosphere soil.</title>
        <authorList>
            <person name="He S."/>
        </authorList>
    </citation>
    <scope>NUCLEOTIDE SEQUENCE [LARGE SCALE GENOMIC DNA]</scope>
    <source>
        <strain evidence="7 8">2R12</strain>
    </source>
</reference>
<evidence type="ECO:0000256" key="3">
    <source>
        <dbReference type="ARBA" id="ARBA00023157"/>
    </source>
</evidence>
<dbReference type="Pfam" id="PF14289">
    <property type="entry name" value="DUF4369"/>
    <property type="match status" value="1"/>
</dbReference>
<dbReference type="InterPro" id="IPR013766">
    <property type="entry name" value="Thioredoxin_domain"/>
</dbReference>
<dbReference type="CDD" id="cd02966">
    <property type="entry name" value="TlpA_like_family"/>
    <property type="match status" value="1"/>
</dbReference>
<feature type="chain" id="PRO_5045717912" evidence="5">
    <location>
        <begin position="20"/>
        <end position="365"/>
    </location>
</feature>
<comment type="subcellular location">
    <subcellularLocation>
        <location evidence="1">Cell envelope</location>
    </subcellularLocation>
</comment>
<dbReference type="PANTHER" id="PTHR42852">
    <property type="entry name" value="THIOL:DISULFIDE INTERCHANGE PROTEIN DSBE"/>
    <property type="match status" value="1"/>
</dbReference>
<dbReference type="EMBL" id="JAGTXB010000005">
    <property type="protein sequence ID" value="MBS0028173.1"/>
    <property type="molecule type" value="Genomic_DNA"/>
</dbReference>
<dbReference type="InterPro" id="IPR000866">
    <property type="entry name" value="AhpC/TSA"/>
</dbReference>
<proteinExistence type="predicted"/>
<evidence type="ECO:0000256" key="5">
    <source>
        <dbReference type="SAM" id="SignalP"/>
    </source>
</evidence>